<dbReference type="SMART" id="SM00332">
    <property type="entry name" value="PP2Cc"/>
    <property type="match status" value="1"/>
</dbReference>
<gene>
    <name evidence="2" type="ORF">DFR42_103531</name>
</gene>
<evidence type="ECO:0000313" key="2">
    <source>
        <dbReference type="EMBL" id="PXX44261.1"/>
    </source>
</evidence>
<evidence type="ECO:0000259" key="1">
    <source>
        <dbReference type="PROSITE" id="PS51746"/>
    </source>
</evidence>
<dbReference type="Gene3D" id="3.60.40.10">
    <property type="entry name" value="PPM-type phosphatase domain"/>
    <property type="match status" value="1"/>
</dbReference>
<keyword evidence="3" id="KW-1185">Reference proteome</keyword>
<dbReference type="InterPro" id="IPR015655">
    <property type="entry name" value="PP2C"/>
</dbReference>
<name>A0A318J8R1_9BURK</name>
<dbReference type="EMBL" id="QJKB01000003">
    <property type="protein sequence ID" value="PXX44261.1"/>
    <property type="molecule type" value="Genomic_DNA"/>
</dbReference>
<dbReference type="Pfam" id="PF00481">
    <property type="entry name" value="PP2C"/>
    <property type="match status" value="1"/>
</dbReference>
<dbReference type="SMART" id="SM00331">
    <property type="entry name" value="PP2C_SIG"/>
    <property type="match status" value="1"/>
</dbReference>
<dbReference type="PANTHER" id="PTHR47992">
    <property type="entry name" value="PROTEIN PHOSPHATASE"/>
    <property type="match status" value="1"/>
</dbReference>
<protein>
    <submittedName>
        <fullName evidence="2">Protein phosphatase</fullName>
    </submittedName>
</protein>
<accession>A0A318J8R1</accession>
<comment type="caution">
    <text evidence="2">The sequence shown here is derived from an EMBL/GenBank/DDBJ whole genome shotgun (WGS) entry which is preliminary data.</text>
</comment>
<evidence type="ECO:0000313" key="3">
    <source>
        <dbReference type="Proteomes" id="UP000247792"/>
    </source>
</evidence>
<dbReference type="Proteomes" id="UP000247792">
    <property type="component" value="Unassembled WGS sequence"/>
</dbReference>
<feature type="domain" description="PPM-type phosphatase" evidence="1">
    <location>
        <begin position="8"/>
        <end position="253"/>
    </location>
</feature>
<dbReference type="OrthoDB" id="9801841at2"/>
<organism evidence="2 3">
    <name type="scientific">Undibacterium pigrum</name>
    <dbReference type="NCBI Taxonomy" id="401470"/>
    <lineage>
        <taxon>Bacteria</taxon>
        <taxon>Pseudomonadati</taxon>
        <taxon>Pseudomonadota</taxon>
        <taxon>Betaproteobacteria</taxon>
        <taxon>Burkholderiales</taxon>
        <taxon>Oxalobacteraceae</taxon>
        <taxon>Undibacterium</taxon>
    </lineage>
</organism>
<dbReference type="InterPro" id="IPR001932">
    <property type="entry name" value="PPM-type_phosphatase-like_dom"/>
</dbReference>
<proteinExistence type="predicted"/>
<reference evidence="2 3" key="1">
    <citation type="submission" date="2018-05" db="EMBL/GenBank/DDBJ databases">
        <title>Genomic Encyclopedia of Type Strains, Phase IV (KMG-IV): sequencing the most valuable type-strain genomes for metagenomic binning, comparative biology and taxonomic classification.</title>
        <authorList>
            <person name="Goeker M."/>
        </authorList>
    </citation>
    <scope>NUCLEOTIDE SEQUENCE [LARGE SCALE GENOMIC DNA]</scope>
    <source>
        <strain evidence="2 3">DSM 19792</strain>
    </source>
</reference>
<dbReference type="PROSITE" id="PS51746">
    <property type="entry name" value="PPM_2"/>
    <property type="match status" value="1"/>
</dbReference>
<sequence length="268" mass="29823">MSYQRVLQFAALSDTGLVRSHNEDAIIVCADYGCAILADGMGGYNAGEVASAMTAQIIAEYLCSKMDAIWFPSMGPRPLAMTHWINEAIELANRSVLHTAQTNPECAGMGTTVVVACCLQDKLLLAHVGDSRAYRFRDGILTRLTQDHSVLQEQINAGLISEEDARFSSIKNLITRAVGTLDEVHTELHTHHTDEEDLYLMCSDGLTDMLEHDEIQSLIRMYETDLDRCAEALIERAKDRGGLDNISVVLFRLVGEKNKSWLQRTFTR</sequence>
<dbReference type="CDD" id="cd00143">
    <property type="entry name" value="PP2Cc"/>
    <property type="match status" value="1"/>
</dbReference>
<dbReference type="InterPro" id="IPR036457">
    <property type="entry name" value="PPM-type-like_dom_sf"/>
</dbReference>
<dbReference type="NCBIfam" id="NF033484">
    <property type="entry name" value="Stp1_PP2C_phos"/>
    <property type="match status" value="1"/>
</dbReference>
<dbReference type="AlphaFoldDB" id="A0A318J8R1"/>
<dbReference type="GO" id="GO:0004722">
    <property type="term" value="F:protein serine/threonine phosphatase activity"/>
    <property type="evidence" value="ECO:0007669"/>
    <property type="project" value="InterPro"/>
</dbReference>
<dbReference type="RefSeq" id="WP_110255492.1">
    <property type="nucleotide sequence ID" value="NZ_QJKB01000003.1"/>
</dbReference>
<dbReference type="SUPFAM" id="SSF81606">
    <property type="entry name" value="PP2C-like"/>
    <property type="match status" value="1"/>
</dbReference>